<organism evidence="2 3">
    <name type="scientific">Staurois parvus</name>
    <dbReference type="NCBI Taxonomy" id="386267"/>
    <lineage>
        <taxon>Eukaryota</taxon>
        <taxon>Metazoa</taxon>
        <taxon>Chordata</taxon>
        <taxon>Craniata</taxon>
        <taxon>Vertebrata</taxon>
        <taxon>Euteleostomi</taxon>
        <taxon>Amphibia</taxon>
        <taxon>Batrachia</taxon>
        <taxon>Anura</taxon>
        <taxon>Neobatrachia</taxon>
        <taxon>Ranoidea</taxon>
        <taxon>Ranidae</taxon>
        <taxon>Staurois</taxon>
    </lineage>
</organism>
<evidence type="ECO:0000256" key="1">
    <source>
        <dbReference type="SAM" id="MobiDB-lite"/>
    </source>
</evidence>
<comment type="caution">
    <text evidence="2">The sequence shown here is derived from an EMBL/GenBank/DDBJ whole genome shotgun (WGS) entry which is preliminary data.</text>
</comment>
<proteinExistence type="predicted"/>
<feature type="region of interest" description="Disordered" evidence="1">
    <location>
        <begin position="1"/>
        <end position="32"/>
    </location>
</feature>
<evidence type="ECO:0000313" key="3">
    <source>
        <dbReference type="Proteomes" id="UP001162483"/>
    </source>
</evidence>
<dbReference type="EMBL" id="CATNWA010010002">
    <property type="protein sequence ID" value="CAI9559145.1"/>
    <property type="molecule type" value="Genomic_DNA"/>
</dbReference>
<name>A0ABN9CGB0_9NEOB</name>
<sequence length="43" mass="5083">MHPPRAERKPLLHTLTSDQLDTNRSHKTAQTSDEKRYLAVYIY</sequence>
<protein>
    <submittedName>
        <fullName evidence="2">Uncharacterized protein</fullName>
    </submittedName>
</protein>
<accession>A0ABN9CGB0</accession>
<feature type="compositionally biased region" description="Basic and acidic residues" evidence="1">
    <location>
        <begin position="1"/>
        <end position="10"/>
    </location>
</feature>
<dbReference type="Proteomes" id="UP001162483">
    <property type="component" value="Unassembled WGS sequence"/>
</dbReference>
<reference evidence="2" key="1">
    <citation type="submission" date="2023-05" db="EMBL/GenBank/DDBJ databases">
        <authorList>
            <person name="Stuckert A."/>
        </authorList>
    </citation>
    <scope>NUCLEOTIDE SEQUENCE</scope>
</reference>
<keyword evidence="3" id="KW-1185">Reference proteome</keyword>
<gene>
    <name evidence="2" type="ORF">SPARVUS_LOCUS5021697</name>
</gene>
<evidence type="ECO:0000313" key="2">
    <source>
        <dbReference type="EMBL" id="CAI9559145.1"/>
    </source>
</evidence>